<dbReference type="PANTHER" id="PTHR47691:SF3">
    <property type="entry name" value="HTH-TYPE TRANSCRIPTIONAL REGULATOR RV0890C-RELATED"/>
    <property type="match status" value="1"/>
</dbReference>
<dbReference type="Gene3D" id="3.40.50.300">
    <property type="entry name" value="P-loop containing nucleotide triphosphate hydrolases"/>
    <property type="match status" value="1"/>
</dbReference>
<dbReference type="GO" id="GO:0006355">
    <property type="term" value="P:regulation of DNA-templated transcription"/>
    <property type="evidence" value="ECO:0007669"/>
    <property type="project" value="InterPro"/>
</dbReference>
<keyword evidence="6" id="KW-1185">Reference proteome</keyword>
<comment type="similarity">
    <text evidence="1">Belongs to the AfsR/DnrI/RedD regulatory family.</text>
</comment>
<dbReference type="Pfam" id="PF03704">
    <property type="entry name" value="BTAD"/>
    <property type="match status" value="1"/>
</dbReference>
<dbReference type="InterPro" id="IPR027417">
    <property type="entry name" value="P-loop_NTPase"/>
</dbReference>
<dbReference type="SUPFAM" id="SSF52540">
    <property type="entry name" value="P-loop containing nucleoside triphosphate hydrolases"/>
    <property type="match status" value="1"/>
</dbReference>
<evidence type="ECO:0000313" key="6">
    <source>
        <dbReference type="Proteomes" id="UP000654257"/>
    </source>
</evidence>
<dbReference type="Gene3D" id="1.25.40.10">
    <property type="entry name" value="Tetratricopeptide repeat domain"/>
    <property type="match status" value="2"/>
</dbReference>
<dbReference type="RefSeq" id="WP_188543322.1">
    <property type="nucleotide sequence ID" value="NZ_BMCU01000001.1"/>
</dbReference>
<name>A0A917FR98_9NOCA</name>
<dbReference type="SMART" id="SM00862">
    <property type="entry name" value="Trans_reg_C"/>
    <property type="match status" value="1"/>
</dbReference>
<evidence type="ECO:0000256" key="1">
    <source>
        <dbReference type="ARBA" id="ARBA00005820"/>
    </source>
</evidence>
<dbReference type="AlphaFoldDB" id="A0A917FR98"/>
<dbReference type="SMART" id="SM01043">
    <property type="entry name" value="BTAD"/>
    <property type="match status" value="1"/>
</dbReference>
<dbReference type="Gene3D" id="1.10.10.10">
    <property type="entry name" value="Winged helix-like DNA-binding domain superfamily/Winged helix DNA-binding domain"/>
    <property type="match status" value="1"/>
</dbReference>
<evidence type="ECO:0000313" key="5">
    <source>
        <dbReference type="EMBL" id="GGF96050.1"/>
    </source>
</evidence>
<keyword evidence="2 3" id="KW-0238">DNA-binding</keyword>
<dbReference type="InterPro" id="IPR011990">
    <property type="entry name" value="TPR-like_helical_dom_sf"/>
</dbReference>
<reference evidence="5" key="1">
    <citation type="journal article" date="2014" name="Int. J. Syst. Evol. Microbiol.">
        <title>Complete genome sequence of Corynebacterium casei LMG S-19264T (=DSM 44701T), isolated from a smear-ripened cheese.</title>
        <authorList>
            <consortium name="US DOE Joint Genome Institute (JGI-PGF)"/>
            <person name="Walter F."/>
            <person name="Albersmeier A."/>
            <person name="Kalinowski J."/>
            <person name="Ruckert C."/>
        </authorList>
    </citation>
    <scope>NUCLEOTIDE SEQUENCE</scope>
    <source>
        <strain evidence="5">CCM 7905</strain>
    </source>
</reference>
<feature type="domain" description="OmpR/PhoB-type" evidence="4">
    <location>
        <begin position="1"/>
        <end position="94"/>
    </location>
</feature>
<dbReference type="PROSITE" id="PS51755">
    <property type="entry name" value="OMPR_PHOB"/>
    <property type="match status" value="1"/>
</dbReference>
<organism evidence="5 6">
    <name type="scientific">Rhodococcoides trifolii</name>
    <dbReference type="NCBI Taxonomy" id="908250"/>
    <lineage>
        <taxon>Bacteria</taxon>
        <taxon>Bacillati</taxon>
        <taxon>Actinomycetota</taxon>
        <taxon>Actinomycetes</taxon>
        <taxon>Mycobacteriales</taxon>
        <taxon>Nocardiaceae</taxon>
        <taxon>Rhodococcoides</taxon>
    </lineage>
</organism>
<dbReference type="CDD" id="cd15831">
    <property type="entry name" value="BTAD"/>
    <property type="match status" value="1"/>
</dbReference>
<dbReference type="GO" id="GO:0003677">
    <property type="term" value="F:DNA binding"/>
    <property type="evidence" value="ECO:0007669"/>
    <property type="project" value="UniProtKB-UniRule"/>
</dbReference>
<reference evidence="5" key="2">
    <citation type="submission" date="2020-09" db="EMBL/GenBank/DDBJ databases">
        <authorList>
            <person name="Sun Q."/>
            <person name="Sedlacek I."/>
        </authorList>
    </citation>
    <scope>NUCLEOTIDE SEQUENCE</scope>
    <source>
        <strain evidence="5">CCM 7905</strain>
    </source>
</reference>
<dbReference type="PANTHER" id="PTHR47691">
    <property type="entry name" value="REGULATOR-RELATED"/>
    <property type="match status" value="1"/>
</dbReference>
<dbReference type="EMBL" id="BMCU01000001">
    <property type="protein sequence ID" value="GGF96050.1"/>
    <property type="molecule type" value="Genomic_DNA"/>
</dbReference>
<dbReference type="GO" id="GO:0000160">
    <property type="term" value="P:phosphorelay signal transduction system"/>
    <property type="evidence" value="ECO:0007669"/>
    <property type="project" value="InterPro"/>
</dbReference>
<dbReference type="Pfam" id="PF13401">
    <property type="entry name" value="AAA_22"/>
    <property type="match status" value="1"/>
</dbReference>
<dbReference type="PRINTS" id="PR00364">
    <property type="entry name" value="DISEASERSIST"/>
</dbReference>
<dbReference type="Proteomes" id="UP000654257">
    <property type="component" value="Unassembled WGS sequence"/>
</dbReference>
<dbReference type="SUPFAM" id="SSF48452">
    <property type="entry name" value="TPR-like"/>
    <property type="match status" value="2"/>
</dbReference>
<comment type="caution">
    <text evidence="5">The sequence shown here is derived from an EMBL/GenBank/DDBJ whole genome shotgun (WGS) entry which is preliminary data.</text>
</comment>
<sequence length="1085" mass="115658">MSVPDVLVRLLGDVSTRRGDELVPLPGARSRSVLAALAVRPGRSRTAHALIEDVWSDSPPRSPMNALHTQVSRLRAALPDGVLEIGPAGYRLLIDPSRIDLTLARAWERRAAQLLAEGSPRRAVDLALDASALWSGTPGADLPEGDLRDDLVTEAQRCRASLESIVLRGSIEDGDHETALPLAVAACEARDLDEPAHLELMRALHGLGRTNEALSVYAGLRARLADRLGSDPSPRISALHADLLRGDSAPRRGRQSAAPGVPAAIGIRASPNPLVGREDDIDAIEDMTRRFRVTTILGPGGTGKTRVAHEIGARSSSGKAGGRSSFNTAARQVTLVELASLRSGDDVVTTIGATLGVSESDMRYAGLARADSVSARARVRESLAARPMLLVLDNCEHVIADVADIVADLTAASPGLTVLSTSRAPMAITAESVYLLPPLAVSAATELFTSRARAVRPTVRIDAAEVIALCRRLDGLPLAIELAAAKVRTMSVEEISVRLAQRFALLKTGDPTSPARHRTLRAVIEWSWNLLDESQQIALRRLCRFPAGFTLSAAEAVAQFGAVDDVSSAIDGLVGQSMLSVVEDTGLRYHMLETVREYGEERLVASGEGDEVTTRTARWVTDLSLRVAADVTTENQLAAIHRIEAEHDNLVSALRQADSAGDSAVVLTVFPVLAFFWSIRGSHSEVMAWAPKILSIDITDPVTAQVPDDVLGTAIFYAAVHLTFGMTPRRLARARTTIRRTLRARPGMRPAVRLLFELSTLPDAGRGAPRLLATALHDADPAVRVAAYMARASLRENLGNLRGAERDGRAGLAVARSVSDTWSVSVITQNLGSILSQTGRFTAGIGFYEEAVAQLRELHAYEESMQVESYLCGAMIGAGRLDEARVRLADLTGGRMSTTDAVDPMQRNATLAMLTAMAAECTLAEGDTVAGLAGYRRAVDHAGGPDPLESPDPGTFVIISGAVAAHVAAGRWQDVREWIPRLATGARRRLGRGGIPDYPQIGCVAVAVGAFLIASGDDTSRGLSLLLLGIKARSRQDSPSLSWERLLADARTALGDERVAEGRAAVATKTRVNARSELLELLEGV</sequence>
<evidence type="ECO:0000256" key="3">
    <source>
        <dbReference type="PROSITE-ProRule" id="PRU01091"/>
    </source>
</evidence>
<dbReference type="InterPro" id="IPR001867">
    <property type="entry name" value="OmpR/PhoB-type_DNA-bd"/>
</dbReference>
<protein>
    <submittedName>
        <fullName evidence="5">SARP family transcriptional regulator</fullName>
    </submittedName>
</protein>
<evidence type="ECO:0000256" key="2">
    <source>
        <dbReference type="ARBA" id="ARBA00023125"/>
    </source>
</evidence>
<gene>
    <name evidence="5" type="ORF">GCM10007304_07490</name>
</gene>
<proteinExistence type="inferred from homology"/>
<accession>A0A917FR98</accession>
<feature type="DNA-binding region" description="OmpR/PhoB-type" evidence="3">
    <location>
        <begin position="1"/>
        <end position="94"/>
    </location>
</feature>
<dbReference type="InterPro" id="IPR049945">
    <property type="entry name" value="AAA_22"/>
</dbReference>
<dbReference type="InterPro" id="IPR036388">
    <property type="entry name" value="WH-like_DNA-bd_sf"/>
</dbReference>
<dbReference type="InterPro" id="IPR016032">
    <property type="entry name" value="Sig_transdc_resp-reg_C-effctor"/>
</dbReference>
<dbReference type="GO" id="GO:0016887">
    <property type="term" value="F:ATP hydrolysis activity"/>
    <property type="evidence" value="ECO:0007669"/>
    <property type="project" value="InterPro"/>
</dbReference>
<evidence type="ECO:0000259" key="4">
    <source>
        <dbReference type="PROSITE" id="PS51755"/>
    </source>
</evidence>
<dbReference type="InterPro" id="IPR005158">
    <property type="entry name" value="BTAD"/>
</dbReference>
<dbReference type="SUPFAM" id="SSF46894">
    <property type="entry name" value="C-terminal effector domain of the bipartite response regulators"/>
    <property type="match status" value="1"/>
</dbReference>